<keyword evidence="4" id="KW-1185">Reference proteome</keyword>
<dbReference type="EC" id="3.2.2.n1" evidence="2"/>
<proteinExistence type="inferred from homology"/>
<sequence length="216" mass="23183">MSLSLRHATLDKMQPHHLNRLAVFTGSAHGASTEYTTAAEEFARTAVKAGTNIVYGGGKVGLMGVVADSALAAGGDVIGVIPESLVHGEIGHPGLSTLEVVPDMHIRKTRMADLADGFVALPGGAGTLEEIFEVWTWQQLGLHAKPVALYDVDGFWQPLLEMLDHMTEQGFISSRFRETLIVETTPTALLNAMSAWQPQAPKWPATMDTTAEPRGL</sequence>
<gene>
    <name evidence="3" type="ORF">GCM10009720_02040</name>
</gene>
<evidence type="ECO:0000256" key="2">
    <source>
        <dbReference type="RuleBase" id="RU363015"/>
    </source>
</evidence>
<dbReference type="Gene3D" id="3.40.50.450">
    <property type="match status" value="1"/>
</dbReference>
<comment type="catalytic activity">
    <reaction evidence="2">
        <text>N(6)-(dimethylallyl)adenosine 5'-phosphate + H2O = N(6)-dimethylallyladenine + D-ribose 5-phosphate</text>
        <dbReference type="Rhea" id="RHEA:48560"/>
        <dbReference type="ChEBI" id="CHEBI:15377"/>
        <dbReference type="ChEBI" id="CHEBI:17660"/>
        <dbReference type="ChEBI" id="CHEBI:57526"/>
        <dbReference type="ChEBI" id="CHEBI:78346"/>
        <dbReference type="EC" id="3.2.2.n1"/>
    </reaction>
</comment>
<dbReference type="InterPro" id="IPR005269">
    <property type="entry name" value="LOG"/>
</dbReference>
<dbReference type="EMBL" id="BAAAMN010000005">
    <property type="protein sequence ID" value="GAA2025976.1"/>
    <property type="molecule type" value="Genomic_DNA"/>
</dbReference>
<dbReference type="PANTHER" id="PTHR31223:SF70">
    <property type="entry name" value="LOG FAMILY PROTEIN YJL055W"/>
    <property type="match status" value="1"/>
</dbReference>
<evidence type="ECO:0000256" key="1">
    <source>
        <dbReference type="ARBA" id="ARBA00006763"/>
    </source>
</evidence>
<name>A0ABN2TZF0_9MICC</name>
<evidence type="ECO:0000313" key="4">
    <source>
        <dbReference type="Proteomes" id="UP001501461"/>
    </source>
</evidence>
<keyword evidence="2" id="KW-0203">Cytokinin biosynthesis</keyword>
<comment type="catalytic activity">
    <reaction evidence="2">
        <text>9-ribosyl-trans-zeatin 5'-phosphate + H2O = trans-zeatin + D-ribose 5-phosphate</text>
        <dbReference type="Rhea" id="RHEA:48564"/>
        <dbReference type="ChEBI" id="CHEBI:15377"/>
        <dbReference type="ChEBI" id="CHEBI:16522"/>
        <dbReference type="ChEBI" id="CHEBI:78346"/>
        <dbReference type="ChEBI" id="CHEBI:87947"/>
        <dbReference type="EC" id="3.2.2.n1"/>
    </reaction>
</comment>
<dbReference type="Pfam" id="PF03641">
    <property type="entry name" value="Lysine_decarbox"/>
    <property type="match status" value="1"/>
</dbReference>
<comment type="caution">
    <text evidence="3">The sequence shown here is derived from an EMBL/GenBank/DDBJ whole genome shotgun (WGS) entry which is preliminary data.</text>
</comment>
<organism evidence="3 4">
    <name type="scientific">Yaniella flava</name>
    <dbReference type="NCBI Taxonomy" id="287930"/>
    <lineage>
        <taxon>Bacteria</taxon>
        <taxon>Bacillati</taxon>
        <taxon>Actinomycetota</taxon>
        <taxon>Actinomycetes</taxon>
        <taxon>Micrococcales</taxon>
        <taxon>Micrococcaceae</taxon>
        <taxon>Yaniella</taxon>
    </lineage>
</organism>
<comment type="similarity">
    <text evidence="1 2">Belongs to the LOG family.</text>
</comment>
<dbReference type="PANTHER" id="PTHR31223">
    <property type="entry name" value="LOG FAMILY PROTEIN YJL055W"/>
    <property type="match status" value="1"/>
</dbReference>
<protein>
    <recommendedName>
        <fullName evidence="2">Cytokinin riboside 5'-monophosphate phosphoribohydrolase</fullName>
        <ecNumber evidence="2">3.2.2.n1</ecNumber>
    </recommendedName>
</protein>
<evidence type="ECO:0000313" key="3">
    <source>
        <dbReference type="EMBL" id="GAA2025976.1"/>
    </source>
</evidence>
<accession>A0ABN2TZF0</accession>
<dbReference type="InterPro" id="IPR031100">
    <property type="entry name" value="LOG_fam"/>
</dbReference>
<dbReference type="NCBIfam" id="TIGR00730">
    <property type="entry name" value="Rossman fold protein, TIGR00730 family"/>
    <property type="match status" value="1"/>
</dbReference>
<dbReference type="SUPFAM" id="SSF102405">
    <property type="entry name" value="MCP/YpsA-like"/>
    <property type="match status" value="1"/>
</dbReference>
<keyword evidence="2" id="KW-0378">Hydrolase</keyword>
<dbReference type="Proteomes" id="UP001501461">
    <property type="component" value="Unassembled WGS sequence"/>
</dbReference>
<reference evidence="3 4" key="1">
    <citation type="journal article" date="2019" name="Int. J. Syst. Evol. Microbiol.">
        <title>The Global Catalogue of Microorganisms (GCM) 10K type strain sequencing project: providing services to taxonomists for standard genome sequencing and annotation.</title>
        <authorList>
            <consortium name="The Broad Institute Genomics Platform"/>
            <consortium name="The Broad Institute Genome Sequencing Center for Infectious Disease"/>
            <person name="Wu L."/>
            <person name="Ma J."/>
        </authorList>
    </citation>
    <scope>NUCLEOTIDE SEQUENCE [LARGE SCALE GENOMIC DNA]</scope>
    <source>
        <strain evidence="3 4">JCM 13595</strain>
    </source>
</reference>